<organism evidence="1 2">
    <name type="scientific">Intoshia linei</name>
    <dbReference type="NCBI Taxonomy" id="1819745"/>
    <lineage>
        <taxon>Eukaryota</taxon>
        <taxon>Metazoa</taxon>
        <taxon>Spiralia</taxon>
        <taxon>Lophotrochozoa</taxon>
        <taxon>Mesozoa</taxon>
        <taxon>Orthonectida</taxon>
        <taxon>Rhopaluridae</taxon>
        <taxon>Intoshia</taxon>
    </lineage>
</organism>
<gene>
    <name evidence="1" type="ORF">A3Q56_00838</name>
</gene>
<dbReference type="EMBL" id="LWCA01000055">
    <property type="protein sequence ID" value="OAF71386.1"/>
    <property type="molecule type" value="Genomic_DNA"/>
</dbReference>
<proteinExistence type="predicted"/>
<comment type="caution">
    <text evidence="1">The sequence shown here is derived from an EMBL/GenBank/DDBJ whole genome shotgun (WGS) entry which is preliminary data.</text>
</comment>
<protein>
    <submittedName>
        <fullName evidence="1">Uncharacterized protein</fullName>
    </submittedName>
</protein>
<evidence type="ECO:0000313" key="1">
    <source>
        <dbReference type="EMBL" id="OAF71386.1"/>
    </source>
</evidence>
<accession>A0A177BAW1</accession>
<reference evidence="1 2" key="1">
    <citation type="submission" date="2016-04" db="EMBL/GenBank/DDBJ databases">
        <title>The genome of Intoshia linei affirms orthonectids as highly simplified spiralians.</title>
        <authorList>
            <person name="Mikhailov K.V."/>
            <person name="Slusarev G.S."/>
            <person name="Nikitin M.A."/>
            <person name="Logacheva M.D."/>
            <person name="Penin A."/>
            <person name="Aleoshin V."/>
            <person name="Panchin Y.V."/>
        </authorList>
    </citation>
    <scope>NUCLEOTIDE SEQUENCE [LARGE SCALE GENOMIC DNA]</scope>
    <source>
        <strain evidence="1">Intl2013</strain>
        <tissue evidence="1">Whole animal</tissue>
    </source>
</reference>
<name>A0A177BAW1_9BILA</name>
<evidence type="ECO:0000313" key="2">
    <source>
        <dbReference type="Proteomes" id="UP000078046"/>
    </source>
</evidence>
<sequence>MKNIDDKEYSKLDVNPNSTVGLNSSHLTSSKSVKNKFQCDQNNLGSIIKKYITVSTDKFYTATALDIELHDNNFVREYYHSKACLS</sequence>
<keyword evidence="2" id="KW-1185">Reference proteome</keyword>
<dbReference type="Proteomes" id="UP000078046">
    <property type="component" value="Unassembled WGS sequence"/>
</dbReference>
<dbReference type="AlphaFoldDB" id="A0A177BAW1"/>